<feature type="region of interest" description="Disordered" evidence="1">
    <location>
        <begin position="467"/>
        <end position="494"/>
    </location>
</feature>
<name>A0A8H5LK05_9AGAR</name>
<accession>A0A8H5LK05</accession>
<keyword evidence="2" id="KW-1133">Transmembrane helix</keyword>
<organism evidence="3 4">
    <name type="scientific">Leucocoprinus leucothites</name>
    <dbReference type="NCBI Taxonomy" id="201217"/>
    <lineage>
        <taxon>Eukaryota</taxon>
        <taxon>Fungi</taxon>
        <taxon>Dikarya</taxon>
        <taxon>Basidiomycota</taxon>
        <taxon>Agaricomycotina</taxon>
        <taxon>Agaricomycetes</taxon>
        <taxon>Agaricomycetidae</taxon>
        <taxon>Agaricales</taxon>
        <taxon>Agaricineae</taxon>
        <taxon>Agaricaceae</taxon>
        <taxon>Leucocoprinus</taxon>
    </lineage>
</organism>
<dbReference type="Proteomes" id="UP000559027">
    <property type="component" value="Unassembled WGS sequence"/>
</dbReference>
<feature type="transmembrane region" description="Helical" evidence="2">
    <location>
        <begin position="341"/>
        <end position="361"/>
    </location>
</feature>
<dbReference type="OrthoDB" id="2117972at2759"/>
<evidence type="ECO:0008006" key="5">
    <source>
        <dbReference type="Google" id="ProtNLM"/>
    </source>
</evidence>
<comment type="caution">
    <text evidence="3">The sequence shown here is derived from an EMBL/GenBank/DDBJ whole genome shotgun (WGS) entry which is preliminary data.</text>
</comment>
<keyword evidence="2" id="KW-0472">Membrane</keyword>
<dbReference type="Pfam" id="PF14494">
    <property type="entry name" value="DUF4436"/>
    <property type="match status" value="1"/>
</dbReference>
<feature type="transmembrane region" description="Helical" evidence="2">
    <location>
        <begin position="410"/>
        <end position="430"/>
    </location>
</feature>
<protein>
    <recommendedName>
        <fullName evidence="5">Transmembrane protein</fullName>
    </recommendedName>
</protein>
<proteinExistence type="predicted"/>
<feature type="transmembrane region" description="Helical" evidence="2">
    <location>
        <begin position="126"/>
        <end position="150"/>
    </location>
</feature>
<keyword evidence="2" id="KW-0812">Transmembrane</keyword>
<reference evidence="3 4" key="1">
    <citation type="journal article" date="2020" name="ISME J.">
        <title>Uncovering the hidden diversity of litter-decomposition mechanisms in mushroom-forming fungi.</title>
        <authorList>
            <person name="Floudas D."/>
            <person name="Bentzer J."/>
            <person name="Ahren D."/>
            <person name="Johansson T."/>
            <person name="Persson P."/>
            <person name="Tunlid A."/>
        </authorList>
    </citation>
    <scope>NUCLEOTIDE SEQUENCE [LARGE SCALE GENOMIC DNA]</scope>
    <source>
        <strain evidence="3 4">CBS 146.42</strain>
    </source>
</reference>
<evidence type="ECO:0000313" key="4">
    <source>
        <dbReference type="Proteomes" id="UP000559027"/>
    </source>
</evidence>
<dbReference type="InterPro" id="IPR027948">
    <property type="entry name" value="DUF4436"/>
</dbReference>
<feature type="compositionally biased region" description="Low complexity" evidence="1">
    <location>
        <begin position="480"/>
        <end position="494"/>
    </location>
</feature>
<feature type="transmembrane region" description="Helical" evidence="2">
    <location>
        <begin position="12"/>
        <end position="32"/>
    </location>
</feature>
<evidence type="ECO:0000256" key="1">
    <source>
        <dbReference type="SAM" id="MobiDB-lite"/>
    </source>
</evidence>
<dbReference type="AlphaFoldDB" id="A0A8H5LK05"/>
<gene>
    <name evidence="3" type="ORF">D9756_005030</name>
</gene>
<keyword evidence="4" id="KW-1185">Reference proteome</keyword>
<sequence>MQLREPNKADNVNLLLALGFPFFFLKASMLASPDSALKNALKPPTLLSSALCLPRPCAMVNRLHMPSSFRAPTLFRTRHSLIRLRSFHLSPSPVETAASPSLKSRSITDLNVLPANAAIPLRGSTLVTLAVIASIFFIMSISLAFLGAGIEDPTFRTTLDEVAAASPGVVLIGESVDVDVDEPSITVRWSILACGPEYVLPESAGVHGSEVCGLPSLPLRIFVDNSLEPAATYDPSTIPVNKKTGHRRNIQNLVQFDSDHVLDVHDARLYPFDTYFLTSTLRAVGFSNESIPIQKLAAVDVMSSFNIWITDMESFSKTNQEAIFPSRDMDMHVWRPGSARFFAVLLFAVGWLLTLISVGHVILARRVSGMKPLLKHLVSSGAIVFSIPQLRNSMPDAPGLDGVLIDEIGYFPQMIISSISTIILLLILAVREFDIIGLQAETQHNRSIQLPSTSPHSSTCRSYPKRTFIGSRYPSPNPPSWYSRPPRSPNPDSSLAEVAEWERDRMSRHLAGQFVFPPVSMHRPQTSSQATVRPFHRKTRTMTKIMEAGEAPPFHWANDS</sequence>
<evidence type="ECO:0000313" key="3">
    <source>
        <dbReference type="EMBL" id="KAF5360365.1"/>
    </source>
</evidence>
<evidence type="ECO:0000256" key="2">
    <source>
        <dbReference type="SAM" id="Phobius"/>
    </source>
</evidence>
<dbReference type="EMBL" id="JAACJO010000003">
    <property type="protein sequence ID" value="KAF5360365.1"/>
    <property type="molecule type" value="Genomic_DNA"/>
</dbReference>